<accession>A0A4C1SGS2</accession>
<sequence length="155" mass="16747">MRSTFVLLCRNDGSDAETVPSAWTSNDKCTNIVPPSKTTVSVQTDSNVEENLQNTVVSSDSSSRTAKDSDGGESDRDIQVKNETVSVEMNNDIHSAASDPMETSISVAETEKVDEVPREVRSGNGSLAFSLGCVARVGALRGEGRERRRRAPYVH</sequence>
<name>A0A4C1SGS2_EUMVA</name>
<evidence type="ECO:0000313" key="3">
    <source>
        <dbReference type="Proteomes" id="UP000299102"/>
    </source>
</evidence>
<dbReference type="Proteomes" id="UP000299102">
    <property type="component" value="Unassembled WGS sequence"/>
</dbReference>
<gene>
    <name evidence="2" type="ORF">EVAR_76867_1</name>
</gene>
<feature type="compositionally biased region" description="Polar residues" evidence="1">
    <location>
        <begin position="40"/>
        <end position="57"/>
    </location>
</feature>
<proteinExistence type="predicted"/>
<organism evidence="2 3">
    <name type="scientific">Eumeta variegata</name>
    <name type="common">Bagworm moth</name>
    <name type="synonym">Eumeta japonica</name>
    <dbReference type="NCBI Taxonomy" id="151549"/>
    <lineage>
        <taxon>Eukaryota</taxon>
        <taxon>Metazoa</taxon>
        <taxon>Ecdysozoa</taxon>
        <taxon>Arthropoda</taxon>
        <taxon>Hexapoda</taxon>
        <taxon>Insecta</taxon>
        <taxon>Pterygota</taxon>
        <taxon>Neoptera</taxon>
        <taxon>Endopterygota</taxon>
        <taxon>Lepidoptera</taxon>
        <taxon>Glossata</taxon>
        <taxon>Ditrysia</taxon>
        <taxon>Tineoidea</taxon>
        <taxon>Psychidae</taxon>
        <taxon>Oiketicinae</taxon>
        <taxon>Eumeta</taxon>
    </lineage>
</organism>
<evidence type="ECO:0000256" key="1">
    <source>
        <dbReference type="SAM" id="MobiDB-lite"/>
    </source>
</evidence>
<dbReference type="AlphaFoldDB" id="A0A4C1SGS2"/>
<dbReference type="EMBL" id="BGZK01000006">
    <property type="protein sequence ID" value="GBP00567.1"/>
    <property type="molecule type" value="Genomic_DNA"/>
</dbReference>
<comment type="caution">
    <text evidence="2">The sequence shown here is derived from an EMBL/GenBank/DDBJ whole genome shotgun (WGS) entry which is preliminary data.</text>
</comment>
<feature type="compositionally biased region" description="Basic and acidic residues" evidence="1">
    <location>
        <begin position="65"/>
        <end position="80"/>
    </location>
</feature>
<reference evidence="2 3" key="1">
    <citation type="journal article" date="2019" name="Commun. Biol.">
        <title>The bagworm genome reveals a unique fibroin gene that provides high tensile strength.</title>
        <authorList>
            <person name="Kono N."/>
            <person name="Nakamura H."/>
            <person name="Ohtoshi R."/>
            <person name="Tomita M."/>
            <person name="Numata K."/>
            <person name="Arakawa K."/>
        </authorList>
    </citation>
    <scope>NUCLEOTIDE SEQUENCE [LARGE SCALE GENOMIC DNA]</scope>
</reference>
<keyword evidence="3" id="KW-1185">Reference proteome</keyword>
<feature type="compositionally biased region" description="Polar residues" evidence="1">
    <location>
        <begin position="81"/>
        <end position="93"/>
    </location>
</feature>
<feature type="region of interest" description="Disordered" evidence="1">
    <location>
        <begin position="40"/>
        <end position="117"/>
    </location>
</feature>
<evidence type="ECO:0000313" key="2">
    <source>
        <dbReference type="EMBL" id="GBP00567.1"/>
    </source>
</evidence>
<protein>
    <submittedName>
        <fullName evidence="2">Uncharacterized protein</fullName>
    </submittedName>
</protein>